<accession>H2XL57</accession>
<dbReference type="PROSITE" id="PS50297">
    <property type="entry name" value="ANK_REP_REGION"/>
    <property type="match status" value="2"/>
</dbReference>
<dbReference type="PANTHER" id="PTHR24184:SF6">
    <property type="entry name" value="ANKYRIN REPEAT AND SAM DOMAIN-CONTAINING PROTEIN 3"/>
    <property type="match status" value="1"/>
</dbReference>
<evidence type="ECO:0000313" key="5">
    <source>
        <dbReference type="Ensembl" id="ENSCINP00000030389.1"/>
    </source>
</evidence>
<dbReference type="InterPro" id="IPR001660">
    <property type="entry name" value="SAM"/>
</dbReference>
<keyword evidence="3" id="KW-0812">Transmembrane</keyword>
<feature type="domain" description="SAM" evidence="4">
    <location>
        <begin position="410"/>
        <end position="473"/>
    </location>
</feature>
<reference evidence="6" key="1">
    <citation type="journal article" date="2002" name="Science">
        <title>The draft genome of Ciona intestinalis: insights into chordate and vertebrate origins.</title>
        <authorList>
            <person name="Dehal P."/>
            <person name="Satou Y."/>
            <person name="Campbell R.K."/>
            <person name="Chapman J."/>
            <person name="Degnan B."/>
            <person name="De Tomaso A."/>
            <person name="Davidson B."/>
            <person name="Di Gregorio A."/>
            <person name="Gelpke M."/>
            <person name="Goodstein D.M."/>
            <person name="Harafuji N."/>
            <person name="Hastings K.E."/>
            <person name="Ho I."/>
            <person name="Hotta K."/>
            <person name="Huang W."/>
            <person name="Kawashima T."/>
            <person name="Lemaire P."/>
            <person name="Martinez D."/>
            <person name="Meinertzhagen I.A."/>
            <person name="Necula S."/>
            <person name="Nonaka M."/>
            <person name="Putnam N."/>
            <person name="Rash S."/>
            <person name="Saiga H."/>
            <person name="Satake M."/>
            <person name="Terry A."/>
            <person name="Yamada L."/>
            <person name="Wang H.G."/>
            <person name="Awazu S."/>
            <person name="Azumi K."/>
            <person name="Boore J."/>
            <person name="Branno M."/>
            <person name="Chin-Bow S."/>
            <person name="DeSantis R."/>
            <person name="Doyle S."/>
            <person name="Francino P."/>
            <person name="Keys D.N."/>
            <person name="Haga S."/>
            <person name="Hayashi H."/>
            <person name="Hino K."/>
            <person name="Imai K.S."/>
            <person name="Inaba K."/>
            <person name="Kano S."/>
            <person name="Kobayashi K."/>
            <person name="Kobayashi M."/>
            <person name="Lee B.I."/>
            <person name="Makabe K.W."/>
            <person name="Manohar C."/>
            <person name="Matassi G."/>
            <person name="Medina M."/>
            <person name="Mochizuki Y."/>
            <person name="Mount S."/>
            <person name="Morishita T."/>
            <person name="Miura S."/>
            <person name="Nakayama A."/>
            <person name="Nishizaka S."/>
            <person name="Nomoto H."/>
            <person name="Ohta F."/>
            <person name="Oishi K."/>
            <person name="Rigoutsos I."/>
            <person name="Sano M."/>
            <person name="Sasaki A."/>
            <person name="Sasakura Y."/>
            <person name="Shoguchi E."/>
            <person name="Shin-i T."/>
            <person name="Spagnuolo A."/>
            <person name="Stainier D."/>
            <person name="Suzuki M.M."/>
            <person name="Tassy O."/>
            <person name="Takatori N."/>
            <person name="Tokuoka M."/>
            <person name="Yagi K."/>
            <person name="Yoshizaki F."/>
            <person name="Wada S."/>
            <person name="Zhang C."/>
            <person name="Hyatt P.D."/>
            <person name="Larimer F."/>
            <person name="Detter C."/>
            <person name="Doggett N."/>
            <person name="Glavina T."/>
            <person name="Hawkins T."/>
            <person name="Richardson P."/>
            <person name="Lucas S."/>
            <person name="Kohara Y."/>
            <person name="Levine M."/>
            <person name="Satoh N."/>
            <person name="Rokhsar D.S."/>
        </authorList>
    </citation>
    <scope>NUCLEOTIDE SEQUENCE [LARGE SCALE GENOMIC DNA]</scope>
</reference>
<dbReference type="Ensembl" id="ENSCINT00000033082.1">
    <property type="protein sequence ID" value="ENSCINP00000030389.1"/>
    <property type="gene ID" value="ENSCING00000004895.3"/>
</dbReference>
<dbReference type="Gene3D" id="1.25.40.20">
    <property type="entry name" value="Ankyrin repeat-containing domain"/>
    <property type="match status" value="1"/>
</dbReference>
<dbReference type="InterPro" id="IPR013761">
    <property type="entry name" value="SAM/pointed_sf"/>
</dbReference>
<organism evidence="5 6">
    <name type="scientific">Ciona intestinalis</name>
    <name type="common">Transparent sea squirt</name>
    <name type="synonym">Ascidia intestinalis</name>
    <dbReference type="NCBI Taxonomy" id="7719"/>
    <lineage>
        <taxon>Eukaryota</taxon>
        <taxon>Metazoa</taxon>
        <taxon>Chordata</taxon>
        <taxon>Tunicata</taxon>
        <taxon>Ascidiacea</taxon>
        <taxon>Phlebobranchia</taxon>
        <taxon>Cionidae</taxon>
        <taxon>Ciona</taxon>
    </lineage>
</organism>
<feature type="transmembrane region" description="Helical" evidence="3">
    <location>
        <begin position="292"/>
        <end position="321"/>
    </location>
</feature>
<proteinExistence type="predicted"/>
<dbReference type="InterPro" id="IPR036770">
    <property type="entry name" value="Ankyrin_rpt-contain_sf"/>
</dbReference>
<keyword evidence="3" id="KW-1133">Transmembrane helix</keyword>
<feature type="repeat" description="ANK" evidence="1">
    <location>
        <begin position="167"/>
        <end position="199"/>
    </location>
</feature>
<dbReference type="PROSITE" id="PS50088">
    <property type="entry name" value="ANK_REPEAT"/>
    <property type="match status" value="3"/>
</dbReference>
<dbReference type="SUPFAM" id="SSF48403">
    <property type="entry name" value="Ankyrin repeat"/>
    <property type="match status" value="1"/>
</dbReference>
<protein>
    <recommendedName>
        <fullName evidence="4">SAM domain-containing protein</fullName>
    </recommendedName>
</protein>
<dbReference type="SUPFAM" id="SSF47769">
    <property type="entry name" value="SAM/Pointed domain"/>
    <property type="match status" value="1"/>
</dbReference>
<dbReference type="HOGENOM" id="CLU_014543_0_0_1"/>
<dbReference type="PROSITE" id="PS50105">
    <property type="entry name" value="SAM_DOMAIN"/>
    <property type="match status" value="1"/>
</dbReference>
<dbReference type="AlphaFoldDB" id="H2XL57"/>
<evidence type="ECO:0000256" key="3">
    <source>
        <dbReference type="SAM" id="Phobius"/>
    </source>
</evidence>
<reference evidence="5" key="2">
    <citation type="submission" date="2025-08" db="UniProtKB">
        <authorList>
            <consortium name="Ensembl"/>
        </authorList>
    </citation>
    <scope>IDENTIFICATION</scope>
</reference>
<dbReference type="PANTHER" id="PTHR24184">
    <property type="entry name" value="SI:CH211-189E2.2"/>
    <property type="match status" value="1"/>
</dbReference>
<keyword evidence="3" id="KW-0472">Membrane</keyword>
<evidence type="ECO:0000256" key="2">
    <source>
        <dbReference type="SAM" id="Coils"/>
    </source>
</evidence>
<feature type="transmembrane region" description="Helical" evidence="3">
    <location>
        <begin position="341"/>
        <end position="365"/>
    </location>
</feature>
<dbReference type="InterPro" id="IPR002110">
    <property type="entry name" value="Ankyrin_rpt"/>
</dbReference>
<sequence length="530" mass="59842">FFKIMGDLDESGIFDASLSMWKGLNYEDEEFDPIPLDIFTAASLGESEIVQEILDRKAARLNSVNRLGWSALMYASYMGHENTVHCLLDNSADPNQRTPQGYSSIILASMCGNEHCIHVLIQQGGDINAVDKRGWSALLHSASAGHQQTTEFLIKCGANCEIMEPKHGLTPLMEAAASGHEIIVQQLLQKGVDVSRVNHQGENAWTLALAYDHRKIASMIEQHKLTRQKSVYLTCVNHEDTGYVNHKNGKSSKDNNCGQSGPRIHAGPKAFAQMTGLGADGKPHPHSTVPHFLFNIFFCSSIHTIVLVCLCSCLLHVSVLQDNPPHLNEDTRQPPWEGPKVIYIFLLMITSHRMAVLLMQLSVFFHKFSVKITFFFKIENKIAFFSKLKNLKSSNFHFSPRNIKNESFTFYLQDLESLLHDIGCSKHLPIFQKQDIDLRIFLSLTEEDLKEIGITLFGPRRRMVSCIARLTSGIQVHLDRIESAYADALNAKQQRLQVKLKENQEEKEELKSQVAQERELRKVTESVLME</sequence>
<evidence type="ECO:0000256" key="1">
    <source>
        <dbReference type="PROSITE-ProRule" id="PRU00023"/>
    </source>
</evidence>
<evidence type="ECO:0000313" key="6">
    <source>
        <dbReference type="Proteomes" id="UP000008144"/>
    </source>
</evidence>
<dbReference type="CDD" id="cd09519">
    <property type="entry name" value="SAM_ANKS3"/>
    <property type="match status" value="1"/>
</dbReference>
<feature type="repeat" description="ANK" evidence="1">
    <location>
        <begin position="100"/>
        <end position="132"/>
    </location>
</feature>
<feature type="coiled-coil region" evidence="2">
    <location>
        <begin position="486"/>
        <end position="523"/>
    </location>
</feature>
<dbReference type="Proteomes" id="UP000008144">
    <property type="component" value="Unassembled WGS sequence"/>
</dbReference>
<dbReference type="Gene3D" id="1.10.150.50">
    <property type="entry name" value="Transcription Factor, Ets-1"/>
    <property type="match status" value="1"/>
</dbReference>
<dbReference type="SMART" id="SM00248">
    <property type="entry name" value="ANK"/>
    <property type="match status" value="5"/>
</dbReference>
<keyword evidence="2" id="KW-0175">Coiled coil</keyword>
<dbReference type="GeneTree" id="ENSGT00940000156610"/>
<keyword evidence="6" id="KW-1185">Reference proteome</keyword>
<dbReference type="SMART" id="SM00454">
    <property type="entry name" value="SAM"/>
    <property type="match status" value="1"/>
</dbReference>
<name>H2XL57_CIOIN</name>
<dbReference type="InterPro" id="IPR047238">
    <property type="entry name" value="ANKS3_SAM"/>
</dbReference>
<keyword evidence="1" id="KW-0040">ANK repeat</keyword>
<dbReference type="Pfam" id="PF00536">
    <property type="entry name" value="SAM_1"/>
    <property type="match status" value="1"/>
</dbReference>
<feature type="repeat" description="ANK" evidence="1">
    <location>
        <begin position="67"/>
        <end position="99"/>
    </location>
</feature>
<evidence type="ECO:0000259" key="4">
    <source>
        <dbReference type="PROSITE" id="PS50105"/>
    </source>
</evidence>
<reference evidence="5" key="3">
    <citation type="submission" date="2025-09" db="UniProtKB">
        <authorList>
            <consortium name="Ensembl"/>
        </authorList>
    </citation>
    <scope>IDENTIFICATION</scope>
</reference>
<dbReference type="Pfam" id="PF12796">
    <property type="entry name" value="Ank_2"/>
    <property type="match status" value="2"/>
</dbReference>